<dbReference type="SUPFAM" id="SSF53335">
    <property type="entry name" value="S-adenosyl-L-methionine-dependent methyltransferases"/>
    <property type="match status" value="1"/>
</dbReference>
<evidence type="ECO:0000313" key="3">
    <source>
        <dbReference type="EMBL" id="MFB9378455.1"/>
    </source>
</evidence>
<dbReference type="RefSeq" id="WP_380136919.1">
    <property type="nucleotide sequence ID" value="NZ_JBHLUI010000008.1"/>
</dbReference>
<sequence length="288" mass="29556">MTDPDERLAVVTRLRAAGCVWAEEETDLLLAAAGSAPELRVLVERRVAGEPLEHVLGGVVFAGVRIRLGPGVFVPRRRTEALVRSVLARVGPGDVVVDLCCGAGAIGAAVLAAAPAVEVWAADVDPVAVGWARRNLPADRVRLGDLDAPLPVQLRGGVAVLVANVPYVPRAAIALLPPEAREHEPRWALDGGPDGLDVLRRLAAVAPGWLRPGGVLLSEVADPQVSGALAALEAAGLSAAGETGDRGDEGIRDDEGTRDDETDGTVVVVGTQPSAAPDGRTAGSTTSP</sequence>
<dbReference type="PANTHER" id="PTHR18895:SF74">
    <property type="entry name" value="MTRF1L RELEASE FACTOR GLUTAMINE METHYLTRANSFERASE"/>
    <property type="match status" value="1"/>
</dbReference>
<dbReference type="NCBIfam" id="TIGR03704">
    <property type="entry name" value="PrmC_rel_meth"/>
    <property type="match status" value="1"/>
</dbReference>
<dbReference type="Gene3D" id="3.40.50.150">
    <property type="entry name" value="Vaccinia Virus protein VP39"/>
    <property type="match status" value="1"/>
</dbReference>
<feature type="domain" description="Methyltransferase small" evidence="2">
    <location>
        <begin position="79"/>
        <end position="142"/>
    </location>
</feature>
<dbReference type="EMBL" id="JBHMDM010000007">
    <property type="protein sequence ID" value="MFB9378455.1"/>
    <property type="molecule type" value="Genomic_DNA"/>
</dbReference>
<dbReference type="Pfam" id="PF05175">
    <property type="entry name" value="MTS"/>
    <property type="match status" value="1"/>
</dbReference>
<dbReference type="Proteomes" id="UP001589748">
    <property type="component" value="Unassembled WGS sequence"/>
</dbReference>
<keyword evidence="4" id="KW-1185">Reference proteome</keyword>
<organism evidence="3 4">
    <name type="scientific">Kineococcus gynurae</name>
    <dbReference type="NCBI Taxonomy" id="452979"/>
    <lineage>
        <taxon>Bacteria</taxon>
        <taxon>Bacillati</taxon>
        <taxon>Actinomycetota</taxon>
        <taxon>Actinomycetes</taxon>
        <taxon>Kineosporiales</taxon>
        <taxon>Kineosporiaceae</taxon>
        <taxon>Kineococcus</taxon>
    </lineage>
</organism>
<dbReference type="PANTHER" id="PTHR18895">
    <property type="entry name" value="HEMK METHYLTRANSFERASE"/>
    <property type="match status" value="1"/>
</dbReference>
<accession>A0ABV5LWI9</accession>
<feature type="region of interest" description="Disordered" evidence="1">
    <location>
        <begin position="238"/>
        <end position="288"/>
    </location>
</feature>
<feature type="compositionally biased region" description="Basic and acidic residues" evidence="1">
    <location>
        <begin position="243"/>
        <end position="255"/>
    </location>
</feature>
<proteinExistence type="predicted"/>
<evidence type="ECO:0000313" key="4">
    <source>
        <dbReference type="Proteomes" id="UP001589748"/>
    </source>
</evidence>
<dbReference type="InterPro" id="IPR050320">
    <property type="entry name" value="N5-glutamine_MTase"/>
</dbReference>
<evidence type="ECO:0000259" key="2">
    <source>
        <dbReference type="Pfam" id="PF05175"/>
    </source>
</evidence>
<name>A0ABV5LWI9_9ACTN</name>
<gene>
    <name evidence="3" type="ORF">ACFFVI_15920</name>
</gene>
<dbReference type="InterPro" id="IPR029063">
    <property type="entry name" value="SAM-dependent_MTases_sf"/>
</dbReference>
<reference evidence="3 4" key="1">
    <citation type="submission" date="2024-09" db="EMBL/GenBank/DDBJ databases">
        <authorList>
            <person name="Sun Q."/>
            <person name="Mori K."/>
        </authorList>
    </citation>
    <scope>NUCLEOTIDE SEQUENCE [LARGE SCALE GENOMIC DNA]</scope>
    <source>
        <strain evidence="3 4">TISTR 1856</strain>
    </source>
</reference>
<comment type="caution">
    <text evidence="3">The sequence shown here is derived from an EMBL/GenBank/DDBJ whole genome shotgun (WGS) entry which is preliminary data.</text>
</comment>
<protein>
    <recommendedName>
        <fullName evidence="2">Methyltransferase small domain-containing protein</fullName>
    </recommendedName>
</protein>
<dbReference type="InterPro" id="IPR007848">
    <property type="entry name" value="Small_mtfrase_dom"/>
</dbReference>
<dbReference type="InterPro" id="IPR022446">
    <property type="entry name" value="MeTrfrase_put"/>
</dbReference>
<evidence type="ECO:0000256" key="1">
    <source>
        <dbReference type="SAM" id="MobiDB-lite"/>
    </source>
</evidence>